<dbReference type="AlphaFoldDB" id="A0A4Z2FQF6"/>
<feature type="compositionally biased region" description="Basic and acidic residues" evidence="1">
    <location>
        <begin position="338"/>
        <end position="348"/>
    </location>
</feature>
<sequence>MREWRGVVLLLGLMRPAQGLSSTPVTGPGDRYRAFGFDSRSLQRKTTPGNQWHQQLSYWLTGKRPPKLYLVRVPIPLTWEDVGRPVVVPLSGRCASTAVRIMQGYDATKPGSRPAGVEDVNPAPEYQWLKTAISRKPGKTSEGEISGIPVRPGPLRWCRCGNGTGQQLGLGDCMIHEGEPFGRRLGETYNMEVESASGPQVIITETGFHGVGESLRPTTRQVRPDSPGGEAPRKAYQTVLPHWEAGKSTSPPSRGQPSYRDVLKKLEESIALQCAPLCPLDVENRTARASQGATMSNSTPDPFYSSPFGPFYRRHAPYMVQPEYRIYEMNKRLQTRTEVSRPREERCRGAGGRG</sequence>
<reference evidence="3 4" key="1">
    <citation type="submission" date="2019-03" db="EMBL/GenBank/DDBJ databases">
        <title>First draft genome of Liparis tanakae, snailfish: a comprehensive survey of snailfish specific genes.</title>
        <authorList>
            <person name="Kim W."/>
            <person name="Song I."/>
            <person name="Jeong J.-H."/>
            <person name="Kim D."/>
            <person name="Kim S."/>
            <person name="Ryu S."/>
            <person name="Song J.Y."/>
            <person name="Lee S.K."/>
        </authorList>
    </citation>
    <scope>NUCLEOTIDE SEQUENCE [LARGE SCALE GENOMIC DNA]</scope>
    <source>
        <tissue evidence="3">Muscle</tissue>
    </source>
</reference>
<evidence type="ECO:0000256" key="2">
    <source>
        <dbReference type="SAM" id="SignalP"/>
    </source>
</evidence>
<feature type="region of interest" description="Disordered" evidence="1">
    <location>
        <begin position="211"/>
        <end position="232"/>
    </location>
</feature>
<feature type="chain" id="PRO_5021318230" evidence="2">
    <location>
        <begin position="20"/>
        <end position="354"/>
    </location>
</feature>
<accession>A0A4Z2FQF6</accession>
<proteinExistence type="predicted"/>
<keyword evidence="2" id="KW-0732">Signal</keyword>
<feature type="signal peptide" evidence="2">
    <location>
        <begin position="1"/>
        <end position="19"/>
    </location>
</feature>
<organism evidence="3 4">
    <name type="scientific">Liparis tanakae</name>
    <name type="common">Tanaka's snailfish</name>
    <dbReference type="NCBI Taxonomy" id="230148"/>
    <lineage>
        <taxon>Eukaryota</taxon>
        <taxon>Metazoa</taxon>
        <taxon>Chordata</taxon>
        <taxon>Craniata</taxon>
        <taxon>Vertebrata</taxon>
        <taxon>Euteleostomi</taxon>
        <taxon>Actinopterygii</taxon>
        <taxon>Neopterygii</taxon>
        <taxon>Teleostei</taxon>
        <taxon>Neoteleostei</taxon>
        <taxon>Acanthomorphata</taxon>
        <taxon>Eupercaria</taxon>
        <taxon>Perciformes</taxon>
        <taxon>Cottioidei</taxon>
        <taxon>Cottales</taxon>
        <taxon>Liparidae</taxon>
        <taxon>Liparis</taxon>
    </lineage>
</organism>
<keyword evidence="4" id="KW-1185">Reference proteome</keyword>
<evidence type="ECO:0000313" key="4">
    <source>
        <dbReference type="Proteomes" id="UP000314294"/>
    </source>
</evidence>
<comment type="caution">
    <text evidence="3">The sequence shown here is derived from an EMBL/GenBank/DDBJ whole genome shotgun (WGS) entry which is preliminary data.</text>
</comment>
<name>A0A4Z2FQF6_9TELE</name>
<evidence type="ECO:0000256" key="1">
    <source>
        <dbReference type="SAM" id="MobiDB-lite"/>
    </source>
</evidence>
<dbReference type="EMBL" id="SRLO01000970">
    <property type="protein sequence ID" value="TNN43378.1"/>
    <property type="molecule type" value="Genomic_DNA"/>
</dbReference>
<protein>
    <submittedName>
        <fullName evidence="3">LIM domain-binding protein 2</fullName>
    </submittedName>
</protein>
<evidence type="ECO:0000313" key="3">
    <source>
        <dbReference type="EMBL" id="TNN43378.1"/>
    </source>
</evidence>
<dbReference type="OrthoDB" id="9950230at2759"/>
<gene>
    <name evidence="3" type="primary">ldb2</name>
    <name evidence="3" type="ORF">EYF80_046429</name>
</gene>
<dbReference type="Proteomes" id="UP000314294">
    <property type="component" value="Unassembled WGS sequence"/>
</dbReference>
<feature type="region of interest" description="Disordered" evidence="1">
    <location>
        <begin position="335"/>
        <end position="354"/>
    </location>
</feature>